<name>A0A830BCG3_9LAMI</name>
<dbReference type="Proteomes" id="UP000653305">
    <property type="component" value="Unassembled WGS sequence"/>
</dbReference>
<organism evidence="1 2">
    <name type="scientific">Phtheirospermum japonicum</name>
    <dbReference type="NCBI Taxonomy" id="374723"/>
    <lineage>
        <taxon>Eukaryota</taxon>
        <taxon>Viridiplantae</taxon>
        <taxon>Streptophyta</taxon>
        <taxon>Embryophyta</taxon>
        <taxon>Tracheophyta</taxon>
        <taxon>Spermatophyta</taxon>
        <taxon>Magnoliopsida</taxon>
        <taxon>eudicotyledons</taxon>
        <taxon>Gunneridae</taxon>
        <taxon>Pentapetalae</taxon>
        <taxon>asterids</taxon>
        <taxon>lamiids</taxon>
        <taxon>Lamiales</taxon>
        <taxon>Orobanchaceae</taxon>
        <taxon>Orobanchaceae incertae sedis</taxon>
        <taxon>Phtheirospermum</taxon>
    </lineage>
</organism>
<sequence length="76" mass="8331">MTNSSVSSFPAGYTFDDVLTRSDIDNAGQTFVSSSIFSRLAMGVFYDLVKPHYSCASSSRSTSSRGRLCCRQAVFR</sequence>
<reference evidence="1" key="1">
    <citation type="submission" date="2020-07" db="EMBL/GenBank/DDBJ databases">
        <title>Ethylene signaling mediates host invasion by parasitic plants.</title>
        <authorList>
            <person name="Yoshida S."/>
        </authorList>
    </citation>
    <scope>NUCLEOTIDE SEQUENCE</scope>
    <source>
        <strain evidence="1">Okayama</strain>
    </source>
</reference>
<evidence type="ECO:0000313" key="2">
    <source>
        <dbReference type="Proteomes" id="UP000653305"/>
    </source>
</evidence>
<protein>
    <submittedName>
        <fullName evidence="1">Uncharacterized protein</fullName>
    </submittedName>
</protein>
<keyword evidence="2" id="KW-1185">Reference proteome</keyword>
<dbReference type="EMBL" id="BMAC01000044">
    <property type="protein sequence ID" value="GFP82474.1"/>
    <property type="molecule type" value="Genomic_DNA"/>
</dbReference>
<comment type="caution">
    <text evidence="1">The sequence shown here is derived from an EMBL/GenBank/DDBJ whole genome shotgun (WGS) entry which is preliminary data.</text>
</comment>
<proteinExistence type="predicted"/>
<evidence type="ECO:0000313" key="1">
    <source>
        <dbReference type="EMBL" id="GFP82474.1"/>
    </source>
</evidence>
<dbReference type="AlphaFoldDB" id="A0A830BCG3"/>
<accession>A0A830BCG3</accession>
<gene>
    <name evidence="1" type="ORF">PHJA_000390400</name>
</gene>